<reference evidence="3" key="2">
    <citation type="submission" date="2018-05" db="EMBL/GenBank/DDBJ databases">
        <title>OmerRS3 (Oryza meridionalis Reference Sequence Version 3).</title>
        <authorList>
            <person name="Zhang J."/>
            <person name="Kudrna D."/>
            <person name="Lee S."/>
            <person name="Talag J."/>
            <person name="Welchert J."/>
            <person name="Wing R.A."/>
        </authorList>
    </citation>
    <scope>NUCLEOTIDE SEQUENCE [LARGE SCALE GENOMIC DNA]</scope>
    <source>
        <strain evidence="3">cv. OR44</strain>
    </source>
</reference>
<reference evidence="3" key="1">
    <citation type="submission" date="2015-04" db="UniProtKB">
        <authorList>
            <consortium name="EnsemblPlants"/>
        </authorList>
    </citation>
    <scope>IDENTIFICATION</scope>
</reference>
<evidence type="ECO:0000313" key="3">
    <source>
        <dbReference type="EnsemblPlants" id="OMERI05G00010.1"/>
    </source>
</evidence>
<dbReference type="Gramene" id="OMERI05G00010.1">
    <property type="protein sequence ID" value="OMERI05G00010.1"/>
    <property type="gene ID" value="OMERI05G00010"/>
</dbReference>
<organism evidence="3">
    <name type="scientific">Oryza meridionalis</name>
    <dbReference type="NCBI Taxonomy" id="40149"/>
    <lineage>
        <taxon>Eukaryota</taxon>
        <taxon>Viridiplantae</taxon>
        <taxon>Streptophyta</taxon>
        <taxon>Embryophyta</taxon>
        <taxon>Tracheophyta</taxon>
        <taxon>Spermatophyta</taxon>
        <taxon>Magnoliopsida</taxon>
        <taxon>Liliopsida</taxon>
        <taxon>Poales</taxon>
        <taxon>Poaceae</taxon>
        <taxon>BOP clade</taxon>
        <taxon>Oryzoideae</taxon>
        <taxon>Oryzeae</taxon>
        <taxon>Oryzinae</taxon>
        <taxon>Oryza</taxon>
    </lineage>
</organism>
<dbReference type="HOGENOM" id="CLU_110452_0_0_1"/>
<keyword evidence="2" id="KW-0732">Signal</keyword>
<feature type="chain" id="PRO_5002357224" evidence="2">
    <location>
        <begin position="25"/>
        <end position="208"/>
    </location>
</feature>
<sequence>QRQETTGEELLLVLLALIFLPAAGKTPSLPPNGSSSSPSFLRSRLTPARRSLCSDFAPFRAADLRERRPRHGCSGGRPDRRQHAATGSRRRSRRLEVNPAELLRHQLRLIILFETPQESHGLVQRGGRSTTVFSKSNLATPSSFPVQSSTLPHPYVHGILSAAARSRRLRWFGHHWLGRIEEWNRKDLLYIFSFDLDPIRAAVCRRRA</sequence>
<accession>A0A0E0DKP1</accession>
<evidence type="ECO:0000256" key="1">
    <source>
        <dbReference type="SAM" id="MobiDB-lite"/>
    </source>
</evidence>
<evidence type="ECO:0000256" key="2">
    <source>
        <dbReference type="SAM" id="SignalP"/>
    </source>
</evidence>
<name>A0A0E0DKP1_9ORYZ</name>
<keyword evidence="4" id="KW-1185">Reference proteome</keyword>
<feature type="signal peptide" evidence="2">
    <location>
        <begin position="1"/>
        <end position="24"/>
    </location>
</feature>
<protein>
    <submittedName>
        <fullName evidence="3">Uncharacterized protein</fullName>
    </submittedName>
</protein>
<dbReference type="AlphaFoldDB" id="A0A0E0DKP1"/>
<feature type="region of interest" description="Disordered" evidence="1">
    <location>
        <begin position="67"/>
        <end position="93"/>
    </location>
</feature>
<dbReference type="Proteomes" id="UP000008021">
    <property type="component" value="Chromosome 5"/>
</dbReference>
<evidence type="ECO:0000313" key="4">
    <source>
        <dbReference type="Proteomes" id="UP000008021"/>
    </source>
</evidence>
<dbReference type="EnsemblPlants" id="OMERI05G00010.1">
    <property type="protein sequence ID" value="OMERI05G00010.1"/>
    <property type="gene ID" value="OMERI05G00010"/>
</dbReference>
<proteinExistence type="predicted"/>